<protein>
    <submittedName>
        <fullName evidence="3">CAP domain-containing protein</fullName>
    </submittedName>
</protein>
<proteinExistence type="predicted"/>
<dbReference type="AlphaFoldDB" id="A0AAD9D7U5"/>
<keyword evidence="4" id="KW-1185">Reference proteome</keyword>
<evidence type="ECO:0000259" key="2">
    <source>
        <dbReference type="SMART" id="SM00198"/>
    </source>
</evidence>
<accession>A0AAD9D7U5</accession>
<dbReference type="Pfam" id="PF00188">
    <property type="entry name" value="CAP"/>
    <property type="match status" value="1"/>
</dbReference>
<name>A0AAD9D7U5_9STRA</name>
<dbReference type="InterPro" id="IPR035940">
    <property type="entry name" value="CAP_sf"/>
</dbReference>
<dbReference type="SUPFAM" id="SSF55797">
    <property type="entry name" value="PR-1-like"/>
    <property type="match status" value="1"/>
</dbReference>
<dbReference type="EMBL" id="JATAAI010000026">
    <property type="protein sequence ID" value="KAK1737217.1"/>
    <property type="molecule type" value="Genomic_DNA"/>
</dbReference>
<organism evidence="3 4">
    <name type="scientific">Skeletonema marinoi</name>
    <dbReference type="NCBI Taxonomy" id="267567"/>
    <lineage>
        <taxon>Eukaryota</taxon>
        <taxon>Sar</taxon>
        <taxon>Stramenopiles</taxon>
        <taxon>Ochrophyta</taxon>
        <taxon>Bacillariophyta</taxon>
        <taxon>Coscinodiscophyceae</taxon>
        <taxon>Thalassiosirophycidae</taxon>
        <taxon>Thalassiosirales</taxon>
        <taxon>Skeletonemataceae</taxon>
        <taxon>Skeletonema</taxon>
        <taxon>Skeletonema marinoi-dohrnii complex</taxon>
    </lineage>
</organism>
<feature type="compositionally biased region" description="Low complexity" evidence="1">
    <location>
        <begin position="238"/>
        <end position="252"/>
    </location>
</feature>
<dbReference type="PANTHER" id="PTHR10334">
    <property type="entry name" value="CYSTEINE-RICH SECRETORY PROTEIN-RELATED"/>
    <property type="match status" value="1"/>
</dbReference>
<evidence type="ECO:0000313" key="4">
    <source>
        <dbReference type="Proteomes" id="UP001224775"/>
    </source>
</evidence>
<dbReference type="Proteomes" id="UP001224775">
    <property type="component" value="Unassembled WGS sequence"/>
</dbReference>
<sequence length="455" mass="50090">MYWSKVIIASLVASPSFARQQRLGGPALLDHVEMVSEGTVFDEPPLTQFSSRTLEADQQDGVDADAYDGQDIANNDDGVDEPESFTQVDENGFFDLAPHLDPEFLSQLTDEDRSGLFGYIGDDAEQEVARHLGQTTNRCGDKRMFILAIVADRTNPGDNVFKVFFNGRQVMKKGPFNNAVQVFAGMCVPAGELKVEATDYTGDGMQDGSYRVEIDGEIVASNPGTDSWDTIVHTFDTSVSSTSSNTSSSNNNPNPADQTTSPPSRNPTPAPNAITGRGTCFEPRTDEEDDYLDEHNARRMEYHSFHGADYKPLQWSNDLADSAAEYAEDLLQYCCTSTLVHDKTNGGSFGENLASNCGSGSWGQKPSADNILKRWVDDEHDRPNYLNKRHYTQALWRGTERVGCGVAEKDMGNDRTCHMQVCRYHKPGNCGANQSNYLERMLADSSVCQGTPVDC</sequence>
<feature type="compositionally biased region" description="Polar residues" evidence="1">
    <location>
        <begin position="253"/>
        <end position="263"/>
    </location>
</feature>
<dbReference type="InterPro" id="IPR014044">
    <property type="entry name" value="CAP_dom"/>
</dbReference>
<gene>
    <name evidence="3" type="ORF">QTG54_012084</name>
</gene>
<reference evidence="3" key="1">
    <citation type="submission" date="2023-06" db="EMBL/GenBank/DDBJ databases">
        <title>Survivors Of The Sea: Transcriptome response of Skeletonema marinoi to long-term dormancy.</title>
        <authorList>
            <person name="Pinder M.I.M."/>
            <person name="Kourtchenko O."/>
            <person name="Robertson E.K."/>
            <person name="Larsson T."/>
            <person name="Maumus F."/>
            <person name="Osuna-Cruz C.M."/>
            <person name="Vancaester E."/>
            <person name="Stenow R."/>
            <person name="Vandepoele K."/>
            <person name="Ploug H."/>
            <person name="Bruchert V."/>
            <person name="Godhe A."/>
            <person name="Topel M."/>
        </authorList>
    </citation>
    <scope>NUCLEOTIDE SEQUENCE</scope>
    <source>
        <strain evidence="3">R05AC</strain>
    </source>
</reference>
<dbReference type="InterPro" id="IPR001283">
    <property type="entry name" value="CRISP-related"/>
</dbReference>
<comment type="caution">
    <text evidence="3">The sequence shown here is derived from an EMBL/GenBank/DDBJ whole genome shotgun (WGS) entry which is preliminary data.</text>
</comment>
<feature type="region of interest" description="Disordered" evidence="1">
    <location>
        <begin position="238"/>
        <end position="286"/>
    </location>
</feature>
<evidence type="ECO:0000313" key="3">
    <source>
        <dbReference type="EMBL" id="KAK1737217.1"/>
    </source>
</evidence>
<feature type="domain" description="SCP" evidence="2">
    <location>
        <begin position="286"/>
        <end position="432"/>
    </location>
</feature>
<evidence type="ECO:0000256" key="1">
    <source>
        <dbReference type="SAM" id="MobiDB-lite"/>
    </source>
</evidence>
<dbReference type="SMART" id="SM00198">
    <property type="entry name" value="SCP"/>
    <property type="match status" value="1"/>
</dbReference>
<dbReference type="PRINTS" id="PR00837">
    <property type="entry name" value="V5TPXLIKE"/>
</dbReference>
<dbReference type="Gene3D" id="3.40.33.10">
    <property type="entry name" value="CAP"/>
    <property type="match status" value="1"/>
</dbReference>